<feature type="compositionally biased region" description="Basic and acidic residues" evidence="4">
    <location>
        <begin position="567"/>
        <end position="579"/>
    </location>
</feature>
<dbReference type="CDD" id="cd19530">
    <property type="entry name" value="RecA-like_NVL_r2-like"/>
    <property type="match status" value="1"/>
</dbReference>
<dbReference type="AlphaFoldDB" id="A0A9J6C4L1"/>
<dbReference type="OrthoDB" id="27435at2759"/>
<evidence type="ECO:0000259" key="5">
    <source>
        <dbReference type="SMART" id="SM00382"/>
    </source>
</evidence>
<dbReference type="InterPro" id="IPR003593">
    <property type="entry name" value="AAA+_ATPase"/>
</dbReference>
<keyword evidence="7" id="KW-1185">Reference proteome</keyword>
<comment type="caution">
    <text evidence="6">The sequence shown here is derived from an EMBL/GenBank/DDBJ whole genome shotgun (WGS) entry which is preliminary data.</text>
</comment>
<feature type="compositionally biased region" description="Polar residues" evidence="4">
    <location>
        <begin position="537"/>
        <end position="556"/>
    </location>
</feature>
<dbReference type="Pfam" id="PF17862">
    <property type="entry name" value="AAA_lid_3"/>
    <property type="match status" value="2"/>
</dbReference>
<sequence>MSRKQALTDHSLIPRVKQYLEENVNKTYVDVDEMTQSLMQRYQEYSRRKITPFKIAVEQAYKIILSSYGIASNPGSDADDVGSDLEVMDDSNSNHMNNALNSLYVKKTNNSVVTSTENNAAISIDISSDEEDNQKQKSSTNDKVIVTRIAKNGQKTASSTEELQNIIKNRPGPASQKKRRLEEIEENGRQVLATLQPNTPTVTTTSSSSATGQKPKKFRKEVFAKKSSVTFSDIGGMDKALKDLCELIMHIKHPEMYRHIGLAPPRGFLLHGQPGSGKTLLAHAIAGQLDVLLVEVPATELVAGVSGESEERIREIFEQAASFAPCVLFIDEIDAISSNRQSAQKDMERRIVSQLLSSLDNLSKLKFGDQVLVIGATNRAEALDPALRRVGRFDHEISLGIPDRQARAQILQIISRNLKLERPFNFDEMAAFTPGYVGADLLALATRAASNAIKRGITKREQEFLKESLKEEESEPVDLEPIVNLDDDLLMEVDSETNKNNDAEKSEENKSTENEENKGESETNETENIEERKEAESTTNVQKSLPEQINEESMQTEIKEPEDENKIEENKPTQTEKDEKCQLTYENLLKWLQNDIQPMNKEELENLAISRDDFLEALKQVQPSAKREGFITVPDVTWDDIGSLQDIRSELKLAVLAPVKFPEKLEKLGIKSPSGVLLCGPPGCGKTLLAKAVANEAGINFISVKGPELLNMYVGESERAVRQCFQRARNSAPCVIFFDEFDSLCPKRSDSGDNNASQRVVNQLLTEMDGIEERKGVFLMAATNRPDIVDPAVLRPGRLDKILYIGLPEEEDRTDILKALTRIKPPLADDVDIEEISAATEGFTGADLDGLIRQASLQALKESIDNSEDQEILMVHQRHFLDALKKTKPSVNEADRKTYDKLKEKYGNKTDF</sequence>
<dbReference type="PROSITE" id="PS00674">
    <property type="entry name" value="AAA"/>
    <property type="match status" value="2"/>
</dbReference>
<dbReference type="Gene3D" id="1.10.10.2010">
    <property type="match status" value="1"/>
</dbReference>
<accession>A0A9J6C4L1</accession>
<dbReference type="SUPFAM" id="SSF52540">
    <property type="entry name" value="P-loop containing nucleoside triphosphate hydrolases"/>
    <property type="match status" value="2"/>
</dbReference>
<dbReference type="InterPro" id="IPR050168">
    <property type="entry name" value="AAA_ATPase_domain"/>
</dbReference>
<feature type="region of interest" description="Disordered" evidence="4">
    <location>
        <begin position="495"/>
        <end position="579"/>
    </location>
</feature>
<organism evidence="6 7">
    <name type="scientific">Polypedilum vanderplanki</name>
    <name type="common">Sleeping chironomid midge</name>
    <dbReference type="NCBI Taxonomy" id="319348"/>
    <lineage>
        <taxon>Eukaryota</taxon>
        <taxon>Metazoa</taxon>
        <taxon>Ecdysozoa</taxon>
        <taxon>Arthropoda</taxon>
        <taxon>Hexapoda</taxon>
        <taxon>Insecta</taxon>
        <taxon>Pterygota</taxon>
        <taxon>Neoptera</taxon>
        <taxon>Endopterygota</taxon>
        <taxon>Diptera</taxon>
        <taxon>Nematocera</taxon>
        <taxon>Chironomoidea</taxon>
        <taxon>Chironomidae</taxon>
        <taxon>Chironominae</taxon>
        <taxon>Polypedilum</taxon>
        <taxon>Polypedilum</taxon>
    </lineage>
</organism>
<dbReference type="InterPro" id="IPR038100">
    <property type="entry name" value="NLV2_N_sf"/>
</dbReference>
<dbReference type="GO" id="GO:0042254">
    <property type="term" value="P:ribosome biogenesis"/>
    <property type="evidence" value="ECO:0007669"/>
    <property type="project" value="TreeGrafter"/>
</dbReference>
<dbReference type="Pfam" id="PF16725">
    <property type="entry name" value="Nucleolin_bd"/>
    <property type="match status" value="1"/>
</dbReference>
<protein>
    <recommendedName>
        <fullName evidence="5">AAA+ ATPase domain-containing protein</fullName>
    </recommendedName>
</protein>
<dbReference type="EMBL" id="JADBJN010000002">
    <property type="protein sequence ID" value="KAG5677081.1"/>
    <property type="molecule type" value="Genomic_DNA"/>
</dbReference>
<feature type="compositionally biased region" description="Basic and acidic residues" evidence="4">
    <location>
        <begin position="496"/>
        <end position="521"/>
    </location>
</feature>
<gene>
    <name evidence="6" type="ORF">PVAND_006865</name>
</gene>
<comment type="similarity">
    <text evidence="1">Belongs to the AAA ATPase family.</text>
</comment>
<proteinExistence type="inferred from homology"/>
<evidence type="ECO:0000256" key="2">
    <source>
        <dbReference type="ARBA" id="ARBA00022741"/>
    </source>
</evidence>
<dbReference type="GO" id="GO:0005524">
    <property type="term" value="F:ATP binding"/>
    <property type="evidence" value="ECO:0007669"/>
    <property type="project" value="UniProtKB-KW"/>
</dbReference>
<dbReference type="FunFam" id="3.40.50.300:FF:000600">
    <property type="entry name" value="Nuclear valosin-containing protein-like"/>
    <property type="match status" value="1"/>
</dbReference>
<evidence type="ECO:0000256" key="3">
    <source>
        <dbReference type="ARBA" id="ARBA00022840"/>
    </source>
</evidence>
<dbReference type="InterPro" id="IPR003959">
    <property type="entry name" value="ATPase_AAA_core"/>
</dbReference>
<evidence type="ECO:0000256" key="4">
    <source>
        <dbReference type="SAM" id="MobiDB-lite"/>
    </source>
</evidence>
<dbReference type="Pfam" id="PF00004">
    <property type="entry name" value="AAA"/>
    <property type="match status" value="2"/>
</dbReference>
<dbReference type="Proteomes" id="UP001107558">
    <property type="component" value="Chromosome 2"/>
</dbReference>
<dbReference type="GO" id="GO:1990275">
    <property type="term" value="F:preribosome binding"/>
    <property type="evidence" value="ECO:0007669"/>
    <property type="project" value="TreeGrafter"/>
</dbReference>
<dbReference type="InterPro" id="IPR041569">
    <property type="entry name" value="AAA_lid_3"/>
</dbReference>
<dbReference type="Gene3D" id="1.10.8.60">
    <property type="match status" value="2"/>
</dbReference>
<keyword evidence="3" id="KW-0067">ATP-binding</keyword>
<evidence type="ECO:0000256" key="1">
    <source>
        <dbReference type="ARBA" id="ARBA00006914"/>
    </source>
</evidence>
<feature type="domain" description="AAA+ ATPase" evidence="5">
    <location>
        <begin position="264"/>
        <end position="403"/>
    </location>
</feature>
<dbReference type="PANTHER" id="PTHR23077">
    <property type="entry name" value="AAA-FAMILY ATPASE"/>
    <property type="match status" value="1"/>
</dbReference>
<dbReference type="GO" id="GO:0005634">
    <property type="term" value="C:nucleus"/>
    <property type="evidence" value="ECO:0007669"/>
    <property type="project" value="TreeGrafter"/>
</dbReference>
<reference evidence="6" key="1">
    <citation type="submission" date="2021-03" db="EMBL/GenBank/DDBJ databases">
        <title>Chromosome level genome of the anhydrobiotic midge Polypedilum vanderplanki.</title>
        <authorList>
            <person name="Yoshida Y."/>
            <person name="Kikawada T."/>
            <person name="Gusev O."/>
        </authorList>
    </citation>
    <scope>NUCLEOTIDE SEQUENCE</scope>
    <source>
        <strain evidence="6">NIAS01</strain>
        <tissue evidence="6">Whole body or cell culture</tissue>
    </source>
</reference>
<dbReference type="InterPro" id="IPR027417">
    <property type="entry name" value="P-loop_NTPase"/>
</dbReference>
<dbReference type="InterPro" id="IPR003960">
    <property type="entry name" value="ATPase_AAA_CS"/>
</dbReference>
<dbReference type="Gene3D" id="3.40.50.300">
    <property type="entry name" value="P-loop containing nucleotide triphosphate hydrolases"/>
    <property type="match status" value="2"/>
</dbReference>
<feature type="domain" description="AAA+ ATPase" evidence="5">
    <location>
        <begin position="672"/>
        <end position="809"/>
    </location>
</feature>
<dbReference type="GO" id="GO:0016887">
    <property type="term" value="F:ATP hydrolysis activity"/>
    <property type="evidence" value="ECO:0007669"/>
    <property type="project" value="InterPro"/>
</dbReference>
<dbReference type="InterPro" id="IPR031996">
    <property type="entry name" value="NVL2_nucleolin-bd"/>
</dbReference>
<evidence type="ECO:0000313" key="6">
    <source>
        <dbReference type="EMBL" id="KAG5677081.1"/>
    </source>
</evidence>
<name>A0A9J6C4L1_POLVA</name>
<dbReference type="SMART" id="SM00382">
    <property type="entry name" value="AAA"/>
    <property type="match status" value="2"/>
</dbReference>
<keyword evidence="2" id="KW-0547">Nucleotide-binding</keyword>
<dbReference type="PANTHER" id="PTHR23077:SF171">
    <property type="entry name" value="NUCLEAR VALOSIN-CONTAINING PROTEIN-LIKE"/>
    <property type="match status" value="1"/>
</dbReference>
<dbReference type="FunFam" id="3.40.50.300:FF:000149">
    <property type="entry name" value="Nuclear valosin-containing protein-like"/>
    <property type="match status" value="1"/>
</dbReference>
<dbReference type="GO" id="GO:0003723">
    <property type="term" value="F:RNA binding"/>
    <property type="evidence" value="ECO:0007669"/>
    <property type="project" value="TreeGrafter"/>
</dbReference>
<evidence type="ECO:0000313" key="7">
    <source>
        <dbReference type="Proteomes" id="UP001107558"/>
    </source>
</evidence>